<gene>
    <name evidence="3" type="ORF">GPUN_2286</name>
</gene>
<dbReference type="SUPFAM" id="SSF50156">
    <property type="entry name" value="PDZ domain-like"/>
    <property type="match status" value="1"/>
</dbReference>
<evidence type="ECO:0008006" key="5">
    <source>
        <dbReference type="Google" id="ProtNLM"/>
    </source>
</evidence>
<dbReference type="PANTHER" id="PTHR32060">
    <property type="entry name" value="TAIL-SPECIFIC PROTEASE"/>
    <property type="match status" value="1"/>
</dbReference>
<dbReference type="InterPro" id="IPR041613">
    <property type="entry name" value="Pept_S41_N"/>
</dbReference>
<reference evidence="3 4" key="2">
    <citation type="journal article" date="2017" name="Antonie Van Leeuwenhoek">
        <title>Rhizobium rhizosphaerae sp. nov., a novel species isolated from rice rhizosphere.</title>
        <authorList>
            <person name="Zhao J.J."/>
            <person name="Zhang J."/>
            <person name="Zhang R.J."/>
            <person name="Zhang C.W."/>
            <person name="Yin H.Q."/>
            <person name="Zhang X.X."/>
        </authorList>
    </citation>
    <scope>NUCLEOTIDE SEQUENCE [LARGE SCALE GENOMIC DNA]</scope>
    <source>
        <strain evidence="3 4">ACAM 611</strain>
    </source>
</reference>
<dbReference type="Proteomes" id="UP000053586">
    <property type="component" value="Unassembled WGS sequence"/>
</dbReference>
<dbReference type="GO" id="GO:0008236">
    <property type="term" value="F:serine-type peptidase activity"/>
    <property type="evidence" value="ECO:0007669"/>
    <property type="project" value="InterPro"/>
</dbReference>
<dbReference type="Gene3D" id="3.90.226.10">
    <property type="entry name" value="2-enoyl-CoA Hydratase, Chain A, domain 1"/>
    <property type="match status" value="1"/>
</dbReference>
<dbReference type="STRING" id="56804.BAE46_05280"/>
<dbReference type="Pfam" id="PF03572">
    <property type="entry name" value="Peptidase_S41"/>
    <property type="match status" value="1"/>
</dbReference>
<evidence type="ECO:0000313" key="3">
    <source>
        <dbReference type="EMBL" id="GAB56401.1"/>
    </source>
</evidence>
<dbReference type="PROSITE" id="PS51257">
    <property type="entry name" value="PROKAR_LIPOPROTEIN"/>
    <property type="match status" value="1"/>
</dbReference>
<name>H5TDM4_9ALTE</name>
<dbReference type="GO" id="GO:0030288">
    <property type="term" value="C:outer membrane-bounded periplasmic space"/>
    <property type="evidence" value="ECO:0007669"/>
    <property type="project" value="TreeGrafter"/>
</dbReference>
<dbReference type="EMBL" id="BAET01000028">
    <property type="protein sequence ID" value="GAB56401.1"/>
    <property type="molecule type" value="Genomic_DNA"/>
</dbReference>
<dbReference type="eggNOG" id="COG0793">
    <property type="taxonomic scope" value="Bacteria"/>
</dbReference>
<dbReference type="GO" id="GO:0004175">
    <property type="term" value="F:endopeptidase activity"/>
    <property type="evidence" value="ECO:0007669"/>
    <property type="project" value="TreeGrafter"/>
</dbReference>
<evidence type="ECO:0000259" key="1">
    <source>
        <dbReference type="Pfam" id="PF03572"/>
    </source>
</evidence>
<dbReference type="InterPro" id="IPR036034">
    <property type="entry name" value="PDZ_sf"/>
</dbReference>
<comment type="caution">
    <text evidence="3">The sequence shown here is derived from an EMBL/GenBank/DDBJ whole genome shotgun (WGS) entry which is preliminary data.</text>
</comment>
<dbReference type="SUPFAM" id="SSF52096">
    <property type="entry name" value="ClpP/crotonase"/>
    <property type="match status" value="1"/>
</dbReference>
<sequence>MLNKSLLPLIAIALLASCGGSDNQSQQPIETGFPSCSVPDQNEVFFKFLQNTYLWYDQLPGAINPQAYSSVDAMLDDVRFEQDRFSGFQDRQDYDDFFENATFTGYGFSSDQSTDLNAYIVRYVFDNSAAGLAGLSRGDRLTNINGFSVTQINRELLSNETVFGPDQVGFTINITFEKPSGEIINTQMSKIAVSTNTVFASQVFSSNVGEVAYLSFQNGFIEASDAELEASFAQLGNAGIDELILDLRYNSGGRLSVAANLASLIVGRSAVNDIFTTLTYNDKNSNRNSSFRFTSKLNALNLSRVVVLTTPNTCSASELIINGLAPHMEVATIGTATCGKPVGQNPDFYCDKVLSAINFRTVNSLDQGDYFDGLPPTCLVQDQIVADWGSLDDPVYAEAVNYVNTGSCSAPTASKSRSRQSIELTTSPSRLDYQALLTGHLH</sequence>
<organism evidence="3 4">
    <name type="scientific">Glaciecola punicea ACAM 611</name>
    <dbReference type="NCBI Taxonomy" id="1121923"/>
    <lineage>
        <taxon>Bacteria</taxon>
        <taxon>Pseudomonadati</taxon>
        <taxon>Pseudomonadota</taxon>
        <taxon>Gammaproteobacteria</taxon>
        <taxon>Alteromonadales</taxon>
        <taxon>Alteromonadaceae</taxon>
        <taxon>Glaciecola</taxon>
    </lineage>
</organism>
<dbReference type="GO" id="GO:0006508">
    <property type="term" value="P:proteolysis"/>
    <property type="evidence" value="ECO:0007669"/>
    <property type="project" value="InterPro"/>
</dbReference>
<dbReference type="MEROPS" id="S41.012"/>
<feature type="domain" description="Peptidase S41 N-terminal" evidence="2">
    <location>
        <begin position="41"/>
        <end position="86"/>
    </location>
</feature>
<dbReference type="PANTHER" id="PTHR32060:SF30">
    <property type="entry name" value="CARBOXY-TERMINAL PROCESSING PROTEASE CTPA"/>
    <property type="match status" value="1"/>
</dbReference>
<dbReference type="Gene3D" id="3.30.750.170">
    <property type="match status" value="1"/>
</dbReference>
<protein>
    <recommendedName>
        <fullName evidence="5">Peptidase S41</fullName>
    </recommendedName>
</protein>
<keyword evidence="4" id="KW-1185">Reference proteome</keyword>
<dbReference type="RefSeq" id="WP_006006514.1">
    <property type="nucleotide sequence ID" value="NZ_BAET01000028.1"/>
</dbReference>
<dbReference type="GO" id="GO:0007165">
    <property type="term" value="P:signal transduction"/>
    <property type="evidence" value="ECO:0007669"/>
    <property type="project" value="TreeGrafter"/>
</dbReference>
<dbReference type="InterPro" id="IPR005151">
    <property type="entry name" value="Tail-specific_protease"/>
</dbReference>
<feature type="domain" description="Tail specific protease" evidence="1">
    <location>
        <begin position="209"/>
        <end position="349"/>
    </location>
</feature>
<evidence type="ECO:0000259" key="2">
    <source>
        <dbReference type="Pfam" id="PF18294"/>
    </source>
</evidence>
<dbReference type="CDD" id="cd07561">
    <property type="entry name" value="Peptidase_S41_CPP_like"/>
    <property type="match status" value="1"/>
</dbReference>
<dbReference type="OrthoDB" id="7168509at2"/>
<dbReference type="Pfam" id="PF18294">
    <property type="entry name" value="Pept_S41_N"/>
    <property type="match status" value="1"/>
</dbReference>
<dbReference type="InterPro" id="IPR029045">
    <property type="entry name" value="ClpP/crotonase-like_dom_sf"/>
</dbReference>
<reference evidence="3 4" key="1">
    <citation type="journal article" date="2012" name="J. Bacteriol.">
        <title>Genome sequence of proteorhodopsin-containing sea ice bacterium Glaciecola punicea ACAM 611T.</title>
        <authorList>
            <person name="Qin Q.-L."/>
            <person name="Xie B.-B."/>
            <person name="Shu Y.-L."/>
            <person name="Rong J.-C."/>
            <person name="Zhao D.-L."/>
            <person name="Zhang X.-Y."/>
            <person name="Chen X.-L."/>
            <person name="Zhou B.-C."/>
            <person name="Zhanga Y.-Z."/>
        </authorList>
    </citation>
    <scope>NUCLEOTIDE SEQUENCE [LARGE SCALE GENOMIC DNA]</scope>
    <source>
        <strain evidence="3 4">ACAM 611</strain>
    </source>
</reference>
<proteinExistence type="predicted"/>
<accession>H5TDM4</accession>
<dbReference type="Gene3D" id="2.30.42.10">
    <property type="match status" value="1"/>
</dbReference>
<dbReference type="AlphaFoldDB" id="H5TDM4"/>
<evidence type="ECO:0000313" key="4">
    <source>
        <dbReference type="Proteomes" id="UP000053586"/>
    </source>
</evidence>